<reference evidence="2 3" key="1">
    <citation type="submission" date="2015-11" db="EMBL/GenBank/DDBJ databases">
        <title>Genomic analysis of 38 Legionella species identifies large and diverse effector repertoires.</title>
        <authorList>
            <person name="Burstein D."/>
            <person name="Amaro F."/>
            <person name="Zusman T."/>
            <person name="Lifshitz Z."/>
            <person name="Cohen O."/>
            <person name="Gilbert J.A."/>
            <person name="Pupko T."/>
            <person name="Shuman H.A."/>
            <person name="Segal G."/>
        </authorList>
    </citation>
    <scope>NUCLEOTIDE SEQUENCE [LARGE SCALE GENOMIC DNA]</scope>
    <source>
        <strain evidence="2 3">Bercovier 4</strain>
    </source>
</reference>
<organism evidence="2 3">
    <name type="scientific">Legionella israelensis</name>
    <dbReference type="NCBI Taxonomy" id="454"/>
    <lineage>
        <taxon>Bacteria</taxon>
        <taxon>Pseudomonadati</taxon>
        <taxon>Pseudomonadota</taxon>
        <taxon>Gammaproteobacteria</taxon>
        <taxon>Legionellales</taxon>
        <taxon>Legionellaceae</taxon>
        <taxon>Legionella</taxon>
    </lineage>
</organism>
<dbReference type="RefSeq" id="WP_058501948.1">
    <property type="nucleotide sequence ID" value="NZ_CAAAJA010000096.1"/>
</dbReference>
<dbReference type="AlphaFoldDB" id="A0A0W0VN72"/>
<comment type="caution">
    <text evidence="2">The sequence shown here is derived from an EMBL/GenBank/DDBJ whole genome shotgun (WGS) entry which is preliminary data.</text>
</comment>
<dbReference type="PROSITE" id="PS51186">
    <property type="entry name" value="GNAT"/>
    <property type="match status" value="1"/>
</dbReference>
<evidence type="ECO:0000259" key="1">
    <source>
        <dbReference type="PROSITE" id="PS51186"/>
    </source>
</evidence>
<dbReference type="GO" id="GO:0008999">
    <property type="term" value="F:protein-N-terminal-alanine acetyltransferase activity"/>
    <property type="evidence" value="ECO:0007669"/>
    <property type="project" value="TreeGrafter"/>
</dbReference>
<name>A0A0W0VN72_9GAMM</name>
<keyword evidence="2" id="KW-0808">Transferase</keyword>
<evidence type="ECO:0000313" key="3">
    <source>
        <dbReference type="Proteomes" id="UP000054761"/>
    </source>
</evidence>
<proteinExistence type="predicted"/>
<gene>
    <name evidence="2" type="ORF">Lisr_1605</name>
</gene>
<sequence>MIETERLLIRKPMLGDAKPLNDVINRSLVELQRWMPWANDPSLATTEKFIEDAMKQWDSDKQTDFPMIVVLKATGQIIGASGYNNQSNKDVPFYEIGYWLDTHYTGQGLATELTAALTHYAFTEYQAARVQIKIQAANERSRNVAERCGFTIEARLHHHCIDCQTGEPTDDLIYAMFGLNQLIAR</sequence>
<dbReference type="GO" id="GO:1990189">
    <property type="term" value="F:protein N-terminal-serine acetyltransferase activity"/>
    <property type="evidence" value="ECO:0007669"/>
    <property type="project" value="TreeGrafter"/>
</dbReference>
<dbReference type="OrthoDB" id="9784707at2"/>
<dbReference type="Gene3D" id="3.40.630.30">
    <property type="match status" value="1"/>
</dbReference>
<dbReference type="Pfam" id="PF13302">
    <property type="entry name" value="Acetyltransf_3"/>
    <property type="match status" value="1"/>
</dbReference>
<dbReference type="SUPFAM" id="SSF55729">
    <property type="entry name" value="Acyl-CoA N-acyltransferases (Nat)"/>
    <property type="match status" value="1"/>
</dbReference>
<dbReference type="GO" id="GO:0005737">
    <property type="term" value="C:cytoplasm"/>
    <property type="evidence" value="ECO:0007669"/>
    <property type="project" value="TreeGrafter"/>
</dbReference>
<dbReference type="EMBL" id="LNYH01000093">
    <property type="protein sequence ID" value="KTD21496.1"/>
    <property type="molecule type" value="Genomic_DNA"/>
</dbReference>
<keyword evidence="3" id="KW-1185">Reference proteome</keyword>
<dbReference type="PATRIC" id="fig|454.4.peg.1746"/>
<dbReference type="STRING" id="454.Lisr_1605"/>
<accession>A0A0W0VN72</accession>
<dbReference type="Proteomes" id="UP000054761">
    <property type="component" value="Unassembled WGS sequence"/>
</dbReference>
<feature type="domain" description="N-acetyltransferase" evidence="1">
    <location>
        <begin position="7"/>
        <end position="179"/>
    </location>
</feature>
<dbReference type="PANTHER" id="PTHR43441:SF3">
    <property type="entry name" value="ACETYLTRANSFERASE"/>
    <property type="match status" value="1"/>
</dbReference>
<protein>
    <submittedName>
        <fullName evidence="2">Acetyltransferase</fullName>
    </submittedName>
</protein>
<dbReference type="PANTHER" id="PTHR43441">
    <property type="entry name" value="RIBOSOMAL-PROTEIN-SERINE ACETYLTRANSFERASE"/>
    <property type="match status" value="1"/>
</dbReference>
<dbReference type="InterPro" id="IPR000182">
    <property type="entry name" value="GNAT_dom"/>
</dbReference>
<dbReference type="InterPro" id="IPR016181">
    <property type="entry name" value="Acyl_CoA_acyltransferase"/>
</dbReference>
<evidence type="ECO:0000313" key="2">
    <source>
        <dbReference type="EMBL" id="KTD21496.1"/>
    </source>
</evidence>
<dbReference type="InterPro" id="IPR051908">
    <property type="entry name" value="Ribosomal_N-acetyltransferase"/>
</dbReference>